<keyword evidence="1" id="KW-1133">Transmembrane helix</keyword>
<accession>A0AAX4FWX5</accession>
<dbReference type="KEGG" id="mrc:R6Y96_03365"/>
<keyword evidence="1" id="KW-0472">Membrane</keyword>
<dbReference type="RefSeq" id="WP_318622111.1">
    <property type="nucleotide sequence ID" value="NZ_CP137642.1"/>
</dbReference>
<dbReference type="AlphaFoldDB" id="A0AAX4FWX5"/>
<keyword evidence="1" id="KW-0812">Transmembrane</keyword>
<evidence type="ECO:0000313" key="2">
    <source>
        <dbReference type="EMBL" id="WOX58290.1"/>
    </source>
</evidence>
<sequence length="92" mass="10084">MDRTLSEKLWGENLFGISYPTVCTFLSALLSAAVGMLFVGLGARGMAIPSDYWWIPLLRAHPLSYVCIGIGIVFLAASLYLVRACFKKEKGP</sequence>
<proteinExistence type="predicted"/>
<dbReference type="GeneID" id="85732164"/>
<dbReference type="EMBL" id="CP137642">
    <property type="protein sequence ID" value="WOX58290.1"/>
    <property type="molecule type" value="Genomic_DNA"/>
</dbReference>
<evidence type="ECO:0000256" key="1">
    <source>
        <dbReference type="SAM" id="Phobius"/>
    </source>
</evidence>
<keyword evidence="3" id="KW-1185">Reference proteome</keyword>
<evidence type="ECO:0000313" key="3">
    <source>
        <dbReference type="Proteomes" id="UP001305652"/>
    </source>
</evidence>
<dbReference type="Proteomes" id="UP001305652">
    <property type="component" value="Chromosome"/>
</dbReference>
<protein>
    <submittedName>
        <fullName evidence="2">Uncharacterized protein</fullName>
    </submittedName>
</protein>
<name>A0AAX4FWX5_9EURY</name>
<reference evidence="2 3" key="1">
    <citation type="submission" date="2023-10" db="EMBL/GenBank/DDBJ databases">
        <title>The complete genome sequence of Methanoculleus receptaculi DSM 18860.</title>
        <authorList>
            <person name="Lai S.-J."/>
            <person name="You Y.-T."/>
            <person name="Chen S.-C."/>
        </authorList>
    </citation>
    <scope>NUCLEOTIDE SEQUENCE [LARGE SCALE GENOMIC DNA]</scope>
    <source>
        <strain evidence="2 3">DSM 18860</strain>
    </source>
</reference>
<gene>
    <name evidence="2" type="ORF">R6Y96_03365</name>
</gene>
<feature type="transmembrane region" description="Helical" evidence="1">
    <location>
        <begin position="63"/>
        <end position="82"/>
    </location>
</feature>
<organism evidence="2 3">
    <name type="scientific">Methanoculleus receptaculi</name>
    <dbReference type="NCBI Taxonomy" id="394967"/>
    <lineage>
        <taxon>Archaea</taxon>
        <taxon>Methanobacteriati</taxon>
        <taxon>Methanobacteriota</taxon>
        <taxon>Stenosarchaea group</taxon>
        <taxon>Methanomicrobia</taxon>
        <taxon>Methanomicrobiales</taxon>
        <taxon>Methanomicrobiaceae</taxon>
        <taxon>Methanoculleus</taxon>
    </lineage>
</organism>
<feature type="transmembrane region" description="Helical" evidence="1">
    <location>
        <begin position="21"/>
        <end position="43"/>
    </location>
</feature>